<feature type="non-terminal residue" evidence="2">
    <location>
        <position position="1"/>
    </location>
</feature>
<dbReference type="Pfam" id="PF09440">
    <property type="entry name" value="eIF3_N"/>
    <property type="match status" value="1"/>
</dbReference>
<dbReference type="Proteomes" id="UP000681720">
    <property type="component" value="Unassembled WGS sequence"/>
</dbReference>
<accession>A0A8S3J2H4</accession>
<dbReference type="EMBL" id="CAJOBJ010351841">
    <property type="protein sequence ID" value="CAF5209305.1"/>
    <property type="molecule type" value="Genomic_DNA"/>
</dbReference>
<comment type="caution">
    <text evidence="2">The sequence shown here is derived from an EMBL/GenBank/DDBJ whole genome shotgun (WGS) entry which is preliminary data.</text>
</comment>
<organism evidence="2 3">
    <name type="scientific">Rotaria magnacalcarata</name>
    <dbReference type="NCBI Taxonomy" id="392030"/>
    <lineage>
        <taxon>Eukaryota</taxon>
        <taxon>Metazoa</taxon>
        <taxon>Spiralia</taxon>
        <taxon>Gnathifera</taxon>
        <taxon>Rotifera</taxon>
        <taxon>Eurotatoria</taxon>
        <taxon>Bdelloidea</taxon>
        <taxon>Philodinida</taxon>
        <taxon>Philodinidae</taxon>
        <taxon>Rotaria</taxon>
    </lineage>
</organism>
<dbReference type="AlphaFoldDB" id="A0A8S3J2H4"/>
<protein>
    <recommendedName>
        <fullName evidence="1">Eukaryotic translation initiation factor 3 subunit E N-terminal domain-containing protein</fullName>
    </recommendedName>
</protein>
<reference evidence="2" key="1">
    <citation type="submission" date="2021-02" db="EMBL/GenBank/DDBJ databases">
        <authorList>
            <person name="Nowell W R."/>
        </authorList>
    </citation>
    <scope>NUCLEOTIDE SEQUENCE</scope>
</reference>
<feature type="domain" description="Eukaryotic translation initiation factor 3 subunit E N-terminal" evidence="1">
    <location>
        <begin position="1"/>
        <end position="76"/>
    </location>
</feature>
<evidence type="ECO:0000313" key="3">
    <source>
        <dbReference type="Proteomes" id="UP000681720"/>
    </source>
</evidence>
<evidence type="ECO:0000259" key="1">
    <source>
        <dbReference type="Pfam" id="PF09440"/>
    </source>
</evidence>
<gene>
    <name evidence="2" type="ORF">GIL414_LOCUS79241</name>
</gene>
<evidence type="ECO:0000313" key="2">
    <source>
        <dbReference type="EMBL" id="CAF5209305.1"/>
    </source>
</evidence>
<sequence>MVDFQLDIYKKINIEGEEPKELIQKREDIVSRFTELSQAVQPLLDAVVTEDAARHIEHQRNSDSMLALNFLQKTYG</sequence>
<name>A0A8S3J2H4_9BILA</name>
<dbReference type="InterPro" id="IPR019010">
    <property type="entry name" value="eIF3e_N"/>
</dbReference>
<proteinExistence type="predicted"/>